<name>A0A4R6RUM2_LABRH</name>
<keyword evidence="1" id="KW-0805">Transcription regulation</keyword>
<dbReference type="SUPFAM" id="SSF46689">
    <property type="entry name" value="Homeodomain-like"/>
    <property type="match status" value="2"/>
</dbReference>
<organism evidence="5 6">
    <name type="scientific">Labedaea rhizosphaerae</name>
    <dbReference type="NCBI Taxonomy" id="598644"/>
    <lineage>
        <taxon>Bacteria</taxon>
        <taxon>Bacillati</taxon>
        <taxon>Actinomycetota</taxon>
        <taxon>Actinomycetes</taxon>
        <taxon>Pseudonocardiales</taxon>
        <taxon>Pseudonocardiaceae</taxon>
        <taxon>Labedaea</taxon>
    </lineage>
</organism>
<dbReference type="InterPro" id="IPR009057">
    <property type="entry name" value="Homeodomain-like_sf"/>
</dbReference>
<dbReference type="AlphaFoldDB" id="A0A4R6RUM2"/>
<dbReference type="RefSeq" id="WP_133854122.1">
    <property type="nucleotide sequence ID" value="NZ_SNXZ01000010.1"/>
</dbReference>
<dbReference type="PANTHER" id="PTHR46796">
    <property type="entry name" value="HTH-TYPE TRANSCRIPTIONAL ACTIVATOR RHAS-RELATED"/>
    <property type="match status" value="1"/>
</dbReference>
<evidence type="ECO:0000313" key="5">
    <source>
        <dbReference type="EMBL" id="TDP90610.1"/>
    </source>
</evidence>
<protein>
    <submittedName>
        <fullName evidence="5">AraC family transcriptional regulator</fullName>
    </submittedName>
</protein>
<evidence type="ECO:0000313" key="6">
    <source>
        <dbReference type="Proteomes" id="UP000295444"/>
    </source>
</evidence>
<dbReference type="SMART" id="SM00342">
    <property type="entry name" value="HTH_ARAC"/>
    <property type="match status" value="1"/>
</dbReference>
<comment type="caution">
    <text evidence="5">The sequence shown here is derived from an EMBL/GenBank/DDBJ whole genome shotgun (WGS) entry which is preliminary data.</text>
</comment>
<dbReference type="GO" id="GO:0003700">
    <property type="term" value="F:DNA-binding transcription factor activity"/>
    <property type="evidence" value="ECO:0007669"/>
    <property type="project" value="InterPro"/>
</dbReference>
<dbReference type="InterPro" id="IPR050204">
    <property type="entry name" value="AraC_XylS_family_regulators"/>
</dbReference>
<keyword evidence="6" id="KW-1185">Reference proteome</keyword>
<gene>
    <name evidence="5" type="ORF">EV186_110151</name>
</gene>
<dbReference type="Pfam" id="PF12833">
    <property type="entry name" value="HTH_18"/>
    <property type="match status" value="1"/>
</dbReference>
<dbReference type="EMBL" id="SNXZ01000010">
    <property type="protein sequence ID" value="TDP90610.1"/>
    <property type="molecule type" value="Genomic_DNA"/>
</dbReference>
<evidence type="ECO:0000256" key="1">
    <source>
        <dbReference type="ARBA" id="ARBA00023015"/>
    </source>
</evidence>
<accession>A0A4R6RUM2</accession>
<keyword evidence="2" id="KW-0238">DNA-binding</keyword>
<evidence type="ECO:0000256" key="3">
    <source>
        <dbReference type="ARBA" id="ARBA00023163"/>
    </source>
</evidence>
<dbReference type="Proteomes" id="UP000295444">
    <property type="component" value="Unassembled WGS sequence"/>
</dbReference>
<dbReference type="InterPro" id="IPR018060">
    <property type="entry name" value="HTH_AraC"/>
</dbReference>
<evidence type="ECO:0000256" key="2">
    <source>
        <dbReference type="ARBA" id="ARBA00023125"/>
    </source>
</evidence>
<feature type="domain" description="HTH araC/xylS-type" evidence="4">
    <location>
        <begin position="6"/>
        <end position="104"/>
    </location>
</feature>
<proteinExistence type="predicted"/>
<dbReference type="OrthoDB" id="9816011at2"/>
<evidence type="ECO:0000259" key="4">
    <source>
        <dbReference type="PROSITE" id="PS01124"/>
    </source>
</evidence>
<reference evidence="5 6" key="1">
    <citation type="submission" date="2019-03" db="EMBL/GenBank/DDBJ databases">
        <title>Genomic Encyclopedia of Type Strains, Phase IV (KMG-IV): sequencing the most valuable type-strain genomes for metagenomic binning, comparative biology and taxonomic classification.</title>
        <authorList>
            <person name="Goeker M."/>
        </authorList>
    </citation>
    <scope>NUCLEOTIDE SEQUENCE [LARGE SCALE GENOMIC DNA]</scope>
    <source>
        <strain evidence="5 6">DSM 45361</strain>
    </source>
</reference>
<dbReference type="GO" id="GO:0043565">
    <property type="term" value="F:sequence-specific DNA binding"/>
    <property type="evidence" value="ECO:0007669"/>
    <property type="project" value="InterPro"/>
</dbReference>
<dbReference type="Gene3D" id="1.10.10.60">
    <property type="entry name" value="Homeodomain-like"/>
    <property type="match status" value="2"/>
</dbReference>
<sequence>MRDAVQEAARFIVARSEEALTLADVADHVAYSPFHLARAFEREIGLPPGKFLAAQRFQVAKRLLLDTDDKIADVCNAVGFHAPGTFTTRFTAAVGVSPQRFRRLPSVLADNPPLPVSVPGPAADGGTVSGRVLLGLAALAAVGGQPAVYVGLFPRRAASGIPVSGALLGPDARFTLTGVPPGSYRLMACALAAAESPRTQLVARAPVVGAAARPVHVRRGPLQAPDLWLDVPPPWSPPVLVALPPLACRTAQDRTAQDWRCPAIGAPVGLAVGGLAVGAEST</sequence>
<keyword evidence="3" id="KW-0804">Transcription</keyword>
<dbReference type="PROSITE" id="PS01124">
    <property type="entry name" value="HTH_ARAC_FAMILY_2"/>
    <property type="match status" value="1"/>
</dbReference>